<protein>
    <recommendedName>
        <fullName evidence="4">Rho GTPase-activating protein 26</fullName>
    </recommendedName>
    <alternativeName>
        <fullName evidence="12">Rho-type GTPase-activating protein 26</fullName>
    </alternativeName>
</protein>
<evidence type="ECO:0000256" key="3">
    <source>
        <dbReference type="ARBA" id="ARBA00004608"/>
    </source>
</evidence>
<dbReference type="Gene3D" id="1.10.555.10">
    <property type="entry name" value="Rho GTPase activation protein"/>
    <property type="match status" value="1"/>
</dbReference>
<gene>
    <name evidence="18" type="primary">Arhgap26</name>
    <name evidence="18" type="ORF">CERBRA_R13308</name>
</gene>
<dbReference type="SUPFAM" id="SSF50044">
    <property type="entry name" value="SH3-domain"/>
    <property type="match status" value="1"/>
</dbReference>
<evidence type="ECO:0000313" key="19">
    <source>
        <dbReference type="Proteomes" id="UP000536092"/>
    </source>
</evidence>
<evidence type="ECO:0000259" key="16">
    <source>
        <dbReference type="PROSITE" id="PS50003"/>
    </source>
</evidence>
<evidence type="ECO:0000256" key="12">
    <source>
        <dbReference type="ARBA" id="ARBA00032211"/>
    </source>
</evidence>
<dbReference type="SUPFAM" id="SSF103657">
    <property type="entry name" value="BAR/IMD domain-like"/>
    <property type="match status" value="1"/>
</dbReference>
<evidence type="ECO:0000256" key="9">
    <source>
        <dbReference type="ARBA" id="ARBA00022949"/>
    </source>
</evidence>
<dbReference type="PANTHER" id="PTHR12552">
    <property type="entry name" value="OLIGOPHRENIN 1"/>
    <property type="match status" value="1"/>
</dbReference>
<accession>A0A7L1VTB5</accession>
<feature type="non-terminal residue" evidence="18">
    <location>
        <position position="761"/>
    </location>
</feature>
<dbReference type="CDD" id="cd01249">
    <property type="entry name" value="BAR-PH_GRAF_family"/>
    <property type="match status" value="1"/>
</dbReference>
<dbReference type="GO" id="GO:0005096">
    <property type="term" value="F:GTPase activator activity"/>
    <property type="evidence" value="ECO:0007669"/>
    <property type="project" value="UniProtKB-KW"/>
</dbReference>
<dbReference type="CDD" id="cd12064">
    <property type="entry name" value="SH3_GRAF"/>
    <property type="match status" value="1"/>
</dbReference>
<keyword evidence="7" id="KW-0963">Cytoplasm</keyword>
<dbReference type="SUPFAM" id="SSF50729">
    <property type="entry name" value="PH domain-like"/>
    <property type="match status" value="1"/>
</dbReference>
<evidence type="ECO:0000256" key="8">
    <source>
        <dbReference type="ARBA" id="ARBA00022753"/>
    </source>
</evidence>
<comment type="caution">
    <text evidence="18">The sequence shown here is derived from an EMBL/GenBank/DDBJ whole genome shotgun (WGS) entry which is preliminary data.</text>
</comment>
<dbReference type="SMART" id="SM00324">
    <property type="entry name" value="RhoGAP"/>
    <property type="match status" value="1"/>
</dbReference>
<dbReference type="SMART" id="SM00326">
    <property type="entry name" value="SH3"/>
    <property type="match status" value="1"/>
</dbReference>
<evidence type="ECO:0000256" key="5">
    <source>
        <dbReference type="ARBA" id="ARBA00022443"/>
    </source>
</evidence>
<name>A0A7L1VTB5_9PASS</name>
<dbReference type="InterPro" id="IPR035483">
    <property type="entry name" value="GRAF_BAR"/>
</dbReference>
<dbReference type="FunFam" id="2.30.29.30:FF:000116">
    <property type="entry name" value="Rho GTPase activating protein 26"/>
    <property type="match status" value="1"/>
</dbReference>
<dbReference type="InterPro" id="IPR001849">
    <property type="entry name" value="PH_domain"/>
</dbReference>
<feature type="domain" description="Rho-GAP" evidence="17">
    <location>
        <begin position="384"/>
        <end position="569"/>
    </location>
</feature>
<evidence type="ECO:0000256" key="1">
    <source>
        <dbReference type="ARBA" id="ARBA00004245"/>
    </source>
</evidence>
<keyword evidence="8" id="KW-0967">Endosome</keyword>
<evidence type="ECO:0000256" key="10">
    <source>
        <dbReference type="ARBA" id="ARBA00023136"/>
    </source>
</evidence>
<evidence type="ECO:0000256" key="11">
    <source>
        <dbReference type="ARBA" id="ARBA00023212"/>
    </source>
</evidence>
<dbReference type="GO" id="GO:0005829">
    <property type="term" value="C:cytosol"/>
    <property type="evidence" value="ECO:0007669"/>
    <property type="project" value="UniProtKB-ARBA"/>
</dbReference>
<sequence>MGLPALEFSECCLDSPQFRERLRSHEAELDKTNKFIKELIKDGKSLVAALKNLSAAKRKFADSLNEFKFRCIGDAETDDEICIAKSLQEFATVLRNLEDERMRMIENASEVLITPLEKFRKEQIGAAKDAKKKYDKETEKYCGVLEKHLNLSSKKKESQLQEADSQVDLVRQHFYEVSLEYVFKVQEVQERKMFEFVEPLLAFLQGLFTFYHHGYELAKDFSDFKTELTISIQNTRNRFEGTRSEVEALMKKMKENPHEHKNISPYTMEGYLYVQEKRHFGTSWVKHYCTYQRESKRITMVPFDQKSGGKGGEDEAVTLKSCTRRKTDSIEKRFCFDVEAVDRPGVITMQALSEEDRRLWMEAMDGREPVYNSNKDNQSVEGTAQLDSIGFSIIKKCIHAVETRGINEQGLYRIVGVNSRVQKLLSILMDPKTATETDTEICAEWEIKTITSALKTYLRMLPGPLMMYQFQRSFIKAAKLENQESRVSEIHSLVHRLPEKNRQMLHLLMNHLAKVADNHKQNLMTVANLGVVFGPTLLRPQEETVAAIMDIKFQNIVIEILIENHEKIFNTVPEAPASNSQLLLSRKKSTESKPPSCSERPLTLFHTPQPNEKQENRNSIINSSLESVISSNVNSFLNSNSAPQPSLNSSDLELEVIKPNRPNSLPQNPSPTSPLSPSWPMFSAPSSPMPTSSTSSDSSPISSPLRKARALYACKAEHDSELSFTAGTVFDNVHPSQEPGWLEGTLNGKTGLIPENYVEFL</sequence>
<evidence type="ECO:0000313" key="18">
    <source>
        <dbReference type="EMBL" id="NXO88576.1"/>
    </source>
</evidence>
<evidence type="ECO:0000256" key="6">
    <source>
        <dbReference type="ARBA" id="ARBA00022468"/>
    </source>
</evidence>
<evidence type="ECO:0000256" key="4">
    <source>
        <dbReference type="ARBA" id="ARBA00020525"/>
    </source>
</evidence>
<feature type="region of interest" description="Disordered" evidence="14">
    <location>
        <begin position="584"/>
        <end position="616"/>
    </location>
</feature>
<dbReference type="Gene3D" id="1.20.1270.60">
    <property type="entry name" value="Arfaptin homology (AH) domain/BAR domain"/>
    <property type="match status" value="1"/>
</dbReference>
<dbReference type="InterPro" id="IPR008936">
    <property type="entry name" value="Rho_GTPase_activation_prot"/>
</dbReference>
<keyword evidence="9" id="KW-0965">Cell junction</keyword>
<dbReference type="InterPro" id="IPR036028">
    <property type="entry name" value="SH3-like_dom_sf"/>
</dbReference>
<comment type="subcellular location">
    <subcellularLocation>
        <location evidence="2">Cell junction</location>
        <location evidence="2">Focal adhesion</location>
    </subcellularLocation>
    <subcellularLocation>
        <location evidence="1">Cytoplasm</location>
        <location evidence="1">Cytoskeleton</location>
    </subcellularLocation>
    <subcellularLocation>
        <location evidence="3">Endosome membrane</location>
    </subcellularLocation>
</comment>
<feature type="compositionally biased region" description="Polar residues" evidence="14">
    <location>
        <begin position="606"/>
        <end position="616"/>
    </location>
</feature>
<dbReference type="Gene3D" id="2.30.29.30">
    <property type="entry name" value="Pleckstrin-homology domain (PH domain)/Phosphotyrosine-binding domain (PTB)"/>
    <property type="match status" value="1"/>
</dbReference>
<dbReference type="InterPro" id="IPR004148">
    <property type="entry name" value="BAR_dom"/>
</dbReference>
<dbReference type="GO" id="GO:0010008">
    <property type="term" value="C:endosome membrane"/>
    <property type="evidence" value="ECO:0007669"/>
    <property type="project" value="UniProtKB-SubCell"/>
</dbReference>
<keyword evidence="10" id="KW-0472">Membrane</keyword>
<evidence type="ECO:0000259" key="15">
    <source>
        <dbReference type="PROSITE" id="PS50002"/>
    </source>
</evidence>
<organism evidence="18 19">
    <name type="scientific">Certhia brachydactyla</name>
    <name type="common">short-toed tree-creeper</name>
    <dbReference type="NCBI Taxonomy" id="73330"/>
    <lineage>
        <taxon>Eukaryota</taxon>
        <taxon>Metazoa</taxon>
        <taxon>Chordata</taxon>
        <taxon>Craniata</taxon>
        <taxon>Vertebrata</taxon>
        <taxon>Euteleostomi</taxon>
        <taxon>Archelosauria</taxon>
        <taxon>Archosauria</taxon>
        <taxon>Dinosauria</taxon>
        <taxon>Saurischia</taxon>
        <taxon>Theropoda</taxon>
        <taxon>Coelurosauria</taxon>
        <taxon>Aves</taxon>
        <taxon>Neognathae</taxon>
        <taxon>Neoaves</taxon>
        <taxon>Telluraves</taxon>
        <taxon>Australaves</taxon>
        <taxon>Passeriformes</taxon>
        <taxon>Certhiidae</taxon>
        <taxon>Certhiinae</taxon>
        <taxon>Certhia</taxon>
    </lineage>
</organism>
<evidence type="ECO:0000256" key="14">
    <source>
        <dbReference type="SAM" id="MobiDB-lite"/>
    </source>
</evidence>
<dbReference type="PROSITE" id="PS50003">
    <property type="entry name" value="PH_DOMAIN"/>
    <property type="match status" value="1"/>
</dbReference>
<dbReference type="InterPro" id="IPR011993">
    <property type="entry name" value="PH-like_dom_sf"/>
</dbReference>
<dbReference type="InterPro" id="IPR035481">
    <property type="entry name" value="GRAF_SH3"/>
</dbReference>
<proteinExistence type="predicted"/>
<dbReference type="PROSITE" id="PS50238">
    <property type="entry name" value="RHOGAP"/>
    <property type="match status" value="1"/>
</dbReference>
<feature type="domain" description="SH3" evidence="15">
    <location>
        <begin position="703"/>
        <end position="761"/>
    </location>
</feature>
<dbReference type="OrthoDB" id="3183924at2759"/>
<dbReference type="GO" id="GO:0005856">
    <property type="term" value="C:cytoskeleton"/>
    <property type="evidence" value="ECO:0007669"/>
    <property type="project" value="UniProtKB-SubCell"/>
</dbReference>
<dbReference type="EMBL" id="VXBV01000174">
    <property type="protein sequence ID" value="NXO88576.1"/>
    <property type="molecule type" value="Genomic_DNA"/>
</dbReference>
<reference evidence="18 19" key="1">
    <citation type="submission" date="2019-09" db="EMBL/GenBank/DDBJ databases">
        <title>Bird 10,000 Genomes (B10K) Project - Family phase.</title>
        <authorList>
            <person name="Zhang G."/>
        </authorList>
    </citation>
    <scope>NUCLEOTIDE SEQUENCE [LARGE SCALE GENOMIC DNA]</scope>
    <source>
        <strain evidence="18">B10K-DU-002-20</strain>
        <tissue evidence="18">Muscle</tissue>
    </source>
</reference>
<dbReference type="InterPro" id="IPR047234">
    <property type="entry name" value="GRAF_fam"/>
</dbReference>
<feature type="non-terminal residue" evidence="18">
    <location>
        <position position="1"/>
    </location>
</feature>
<feature type="compositionally biased region" description="Low complexity" evidence="14">
    <location>
        <begin position="675"/>
        <end position="702"/>
    </location>
</feature>
<dbReference type="InterPro" id="IPR027267">
    <property type="entry name" value="AH/BAR_dom_sf"/>
</dbReference>
<keyword evidence="6" id="KW-0343">GTPase activation</keyword>
<evidence type="ECO:0000256" key="7">
    <source>
        <dbReference type="ARBA" id="ARBA00022490"/>
    </source>
</evidence>
<keyword evidence="19" id="KW-1185">Reference proteome</keyword>
<dbReference type="InterPro" id="IPR047225">
    <property type="entry name" value="PH_GRAF"/>
</dbReference>
<evidence type="ECO:0000256" key="2">
    <source>
        <dbReference type="ARBA" id="ARBA00004246"/>
    </source>
</evidence>
<dbReference type="FunFam" id="1.10.555.10:FF:000006">
    <property type="entry name" value="Rho GTPase activating protein 26"/>
    <property type="match status" value="1"/>
</dbReference>
<dbReference type="Proteomes" id="UP000536092">
    <property type="component" value="Unassembled WGS sequence"/>
</dbReference>
<dbReference type="Pfam" id="PF00169">
    <property type="entry name" value="PH"/>
    <property type="match status" value="1"/>
</dbReference>
<dbReference type="CDD" id="cd07636">
    <property type="entry name" value="BAR_GRAF"/>
    <property type="match status" value="1"/>
</dbReference>
<feature type="region of interest" description="Disordered" evidence="14">
    <location>
        <begin position="659"/>
        <end position="702"/>
    </location>
</feature>
<dbReference type="Pfam" id="PF14604">
    <property type="entry name" value="SH3_9"/>
    <property type="match status" value="1"/>
</dbReference>
<dbReference type="InterPro" id="IPR001452">
    <property type="entry name" value="SH3_domain"/>
</dbReference>
<dbReference type="Pfam" id="PF16746">
    <property type="entry name" value="BAR_3"/>
    <property type="match status" value="1"/>
</dbReference>
<dbReference type="SMART" id="SM00233">
    <property type="entry name" value="PH"/>
    <property type="match status" value="1"/>
</dbReference>
<dbReference type="FunFam" id="2.30.30.40:FF:000055">
    <property type="entry name" value="rho GTPase-activating protein 26 isoform X1"/>
    <property type="match status" value="1"/>
</dbReference>
<keyword evidence="11" id="KW-0206">Cytoskeleton</keyword>
<evidence type="ECO:0000256" key="13">
    <source>
        <dbReference type="PROSITE-ProRule" id="PRU00192"/>
    </source>
</evidence>
<feature type="domain" description="PH" evidence="16">
    <location>
        <begin position="265"/>
        <end position="369"/>
    </location>
</feature>
<dbReference type="FunFam" id="1.20.1270.60:FF:000001">
    <property type="entry name" value="Rho GTPase-activating protein 26"/>
    <property type="match status" value="1"/>
</dbReference>
<evidence type="ECO:0000259" key="17">
    <source>
        <dbReference type="PROSITE" id="PS50238"/>
    </source>
</evidence>
<dbReference type="SUPFAM" id="SSF48350">
    <property type="entry name" value="GTPase activation domain, GAP"/>
    <property type="match status" value="1"/>
</dbReference>
<dbReference type="GO" id="GO:0005925">
    <property type="term" value="C:focal adhesion"/>
    <property type="evidence" value="ECO:0007669"/>
    <property type="project" value="UniProtKB-SubCell"/>
</dbReference>
<dbReference type="CDD" id="cd04374">
    <property type="entry name" value="RhoGAP_Graf"/>
    <property type="match status" value="1"/>
</dbReference>
<dbReference type="Pfam" id="PF00620">
    <property type="entry name" value="RhoGAP"/>
    <property type="match status" value="1"/>
</dbReference>
<dbReference type="AlphaFoldDB" id="A0A7L1VTB5"/>
<dbReference type="GO" id="GO:0007165">
    <property type="term" value="P:signal transduction"/>
    <property type="evidence" value="ECO:0007669"/>
    <property type="project" value="InterPro"/>
</dbReference>
<dbReference type="InterPro" id="IPR000198">
    <property type="entry name" value="RhoGAP_dom"/>
</dbReference>
<dbReference type="Gene3D" id="2.30.30.40">
    <property type="entry name" value="SH3 Domains"/>
    <property type="match status" value="1"/>
</dbReference>
<dbReference type="PANTHER" id="PTHR12552:SF4">
    <property type="entry name" value="RHO GTPASE-ACTIVATING PROTEIN 26"/>
    <property type="match status" value="1"/>
</dbReference>
<dbReference type="PROSITE" id="PS50002">
    <property type="entry name" value="SH3"/>
    <property type="match status" value="1"/>
</dbReference>
<keyword evidence="5 13" id="KW-0728">SH3 domain</keyword>